<name>B7PCZ4_IXOSC</name>
<dbReference type="InterPro" id="IPR017452">
    <property type="entry name" value="GPCR_Rhodpsn_7TM"/>
</dbReference>
<protein>
    <recommendedName>
        <fullName evidence="7">G-protein coupled receptors family 1 profile domain-containing protein</fullName>
    </recommendedName>
</protein>
<evidence type="ECO:0000256" key="3">
    <source>
        <dbReference type="ARBA" id="ARBA00022692"/>
    </source>
</evidence>
<dbReference type="Proteomes" id="UP000001555">
    <property type="component" value="Unassembled WGS sequence"/>
</dbReference>
<evidence type="ECO:0000256" key="4">
    <source>
        <dbReference type="ARBA" id="ARBA00022989"/>
    </source>
</evidence>
<dbReference type="InterPro" id="IPR000276">
    <property type="entry name" value="GPCR_Rhodpsn"/>
</dbReference>
<dbReference type="GO" id="GO:0004930">
    <property type="term" value="F:G protein-coupled receptor activity"/>
    <property type="evidence" value="ECO:0007669"/>
    <property type="project" value="InterPro"/>
</dbReference>
<dbReference type="AlphaFoldDB" id="B7PCZ4"/>
<feature type="domain" description="G-protein coupled receptors family 1 profile" evidence="7">
    <location>
        <begin position="57"/>
        <end position="106"/>
    </location>
</feature>
<dbReference type="HOGENOM" id="CLU_2226053_0_0_1"/>
<dbReference type="PRINTS" id="PR00237">
    <property type="entry name" value="GPCRRHODOPSN"/>
</dbReference>
<comment type="subcellular location">
    <subcellularLocation>
        <location evidence="1">Membrane</location>
    </subcellularLocation>
</comment>
<dbReference type="VEuPathDB" id="VectorBase:ISCI003227"/>
<sequence length="106" mass="11434">MSDCAERGVGGVPAGVPFPGPFSWNGTRVYPDGVVWDGPLIQRVATLSIIMLFTLTGNLAILVVLSRPRIAKRASRVNLFIFNLALGDLAVCLFTQSSEVLFEVRA</sequence>
<gene>
    <name evidence="8" type="ORF">IscW_ISCW003227</name>
</gene>
<dbReference type="VEuPathDB" id="VectorBase:ISCP_016011"/>
<accession>B7PCZ4</accession>
<evidence type="ECO:0000259" key="7">
    <source>
        <dbReference type="PROSITE" id="PS50262"/>
    </source>
</evidence>
<evidence type="ECO:0000313" key="9">
    <source>
        <dbReference type="EnsemblMetazoa" id="ISCW003227-PA"/>
    </source>
</evidence>
<feature type="transmembrane region" description="Helical" evidence="6">
    <location>
        <begin position="44"/>
        <end position="65"/>
    </location>
</feature>
<keyword evidence="5 6" id="KW-0472">Membrane</keyword>
<dbReference type="GO" id="GO:0016020">
    <property type="term" value="C:membrane"/>
    <property type="evidence" value="ECO:0007669"/>
    <property type="project" value="UniProtKB-SubCell"/>
</dbReference>
<evidence type="ECO:0000313" key="10">
    <source>
        <dbReference type="Proteomes" id="UP000001555"/>
    </source>
</evidence>
<comment type="similarity">
    <text evidence="2">Belongs to the G-protein coupled receptor 1 family.</text>
</comment>
<reference evidence="9" key="2">
    <citation type="submission" date="2020-05" db="UniProtKB">
        <authorList>
            <consortium name="EnsemblMetazoa"/>
        </authorList>
    </citation>
    <scope>IDENTIFICATION</scope>
    <source>
        <strain evidence="9">wikel</strain>
    </source>
</reference>
<evidence type="ECO:0000256" key="6">
    <source>
        <dbReference type="SAM" id="Phobius"/>
    </source>
</evidence>
<evidence type="ECO:0000256" key="1">
    <source>
        <dbReference type="ARBA" id="ARBA00004370"/>
    </source>
</evidence>
<reference evidence="8 10" key="1">
    <citation type="submission" date="2008-03" db="EMBL/GenBank/DDBJ databases">
        <title>Annotation of Ixodes scapularis.</title>
        <authorList>
            <consortium name="Ixodes scapularis Genome Project Consortium"/>
            <person name="Caler E."/>
            <person name="Hannick L.I."/>
            <person name="Bidwell S."/>
            <person name="Joardar V."/>
            <person name="Thiagarajan M."/>
            <person name="Amedeo P."/>
            <person name="Galinsky K.J."/>
            <person name="Schobel S."/>
            <person name="Inman J."/>
            <person name="Hostetler J."/>
            <person name="Miller J."/>
            <person name="Hammond M."/>
            <person name="Megy K."/>
            <person name="Lawson D."/>
            <person name="Kodira C."/>
            <person name="Sutton G."/>
            <person name="Meyer J."/>
            <person name="Hill C.A."/>
            <person name="Birren B."/>
            <person name="Nene V."/>
            <person name="Collins F."/>
            <person name="Alarcon-Chaidez F."/>
            <person name="Wikel S."/>
            <person name="Strausberg R."/>
        </authorList>
    </citation>
    <scope>NUCLEOTIDE SEQUENCE [LARGE SCALE GENOMIC DNA]</scope>
    <source>
        <strain evidence="10">Wikel</strain>
        <strain evidence="8">Wikel colony</strain>
    </source>
</reference>
<keyword evidence="10" id="KW-1185">Reference proteome</keyword>
<proteinExistence type="inferred from homology"/>
<evidence type="ECO:0000313" key="8">
    <source>
        <dbReference type="EMBL" id="EEC04466.1"/>
    </source>
</evidence>
<organism>
    <name type="scientific">Ixodes scapularis</name>
    <name type="common">Black-legged tick</name>
    <name type="synonym">Deer tick</name>
    <dbReference type="NCBI Taxonomy" id="6945"/>
    <lineage>
        <taxon>Eukaryota</taxon>
        <taxon>Metazoa</taxon>
        <taxon>Ecdysozoa</taxon>
        <taxon>Arthropoda</taxon>
        <taxon>Chelicerata</taxon>
        <taxon>Arachnida</taxon>
        <taxon>Acari</taxon>
        <taxon>Parasitiformes</taxon>
        <taxon>Ixodida</taxon>
        <taxon>Ixodoidea</taxon>
        <taxon>Ixodidae</taxon>
        <taxon>Ixodinae</taxon>
        <taxon>Ixodes</taxon>
    </lineage>
</organism>
<evidence type="ECO:0000256" key="2">
    <source>
        <dbReference type="ARBA" id="ARBA00010663"/>
    </source>
</evidence>
<keyword evidence="4 6" id="KW-1133">Transmembrane helix</keyword>
<dbReference type="EMBL" id="DS687022">
    <property type="protein sequence ID" value="EEC04466.1"/>
    <property type="molecule type" value="Genomic_DNA"/>
</dbReference>
<dbReference type="EMBL" id="ABJB010026255">
    <property type="status" value="NOT_ANNOTATED_CDS"/>
    <property type="molecule type" value="Genomic_DNA"/>
</dbReference>
<dbReference type="PaxDb" id="6945-B7PCZ4"/>
<evidence type="ECO:0000256" key="5">
    <source>
        <dbReference type="ARBA" id="ARBA00023136"/>
    </source>
</evidence>
<dbReference type="VEuPathDB" id="VectorBase:ISCW003227"/>
<dbReference type="EnsemblMetazoa" id="ISCW003227-RA">
    <property type="protein sequence ID" value="ISCW003227-PA"/>
    <property type="gene ID" value="ISCW003227"/>
</dbReference>
<dbReference type="OrthoDB" id="5987909at2759"/>
<dbReference type="SUPFAM" id="SSF81321">
    <property type="entry name" value="Family A G protein-coupled receptor-like"/>
    <property type="match status" value="1"/>
</dbReference>
<dbReference type="PROSITE" id="PS50262">
    <property type="entry name" value="G_PROTEIN_RECEP_F1_2"/>
    <property type="match status" value="1"/>
</dbReference>
<keyword evidence="3 6" id="KW-0812">Transmembrane</keyword>
<dbReference type="STRING" id="6945.B7PCZ4"/>
<dbReference type="InParanoid" id="B7PCZ4"/>
<feature type="transmembrane region" description="Helical" evidence="6">
    <location>
        <begin position="77"/>
        <end position="96"/>
    </location>
</feature>
<dbReference type="Gene3D" id="1.20.1070.10">
    <property type="entry name" value="Rhodopsin 7-helix transmembrane proteins"/>
    <property type="match status" value="1"/>
</dbReference>